<sequence length="86" mass="9457">MTSLGLVCPRPAPPYRYARARHGILSSSGTFSNYEDVTEENESAFAIEEVLSRTTINYQHWWTSGIGPVVADQWWTSGSGPVVAPV</sequence>
<keyword evidence="2" id="KW-1185">Reference proteome</keyword>
<protein>
    <submittedName>
        <fullName evidence="1">Uncharacterized protein</fullName>
    </submittedName>
</protein>
<dbReference type="EMBL" id="MTYJ01000007">
    <property type="protein sequence ID" value="OQV24360.1"/>
    <property type="molecule type" value="Genomic_DNA"/>
</dbReference>
<organism evidence="1 2">
    <name type="scientific">Hypsibius exemplaris</name>
    <name type="common">Freshwater tardigrade</name>
    <dbReference type="NCBI Taxonomy" id="2072580"/>
    <lineage>
        <taxon>Eukaryota</taxon>
        <taxon>Metazoa</taxon>
        <taxon>Ecdysozoa</taxon>
        <taxon>Tardigrada</taxon>
        <taxon>Eutardigrada</taxon>
        <taxon>Parachela</taxon>
        <taxon>Hypsibioidea</taxon>
        <taxon>Hypsibiidae</taxon>
        <taxon>Hypsibius</taxon>
    </lineage>
</organism>
<accession>A0A1W0XAC9</accession>
<dbReference type="AlphaFoldDB" id="A0A1W0XAC9"/>
<dbReference type="Proteomes" id="UP000192578">
    <property type="component" value="Unassembled WGS sequence"/>
</dbReference>
<reference evidence="2" key="1">
    <citation type="submission" date="2017-01" db="EMBL/GenBank/DDBJ databases">
        <title>Comparative genomics of anhydrobiosis in the tardigrade Hypsibius dujardini.</title>
        <authorList>
            <person name="Yoshida Y."/>
            <person name="Koutsovoulos G."/>
            <person name="Laetsch D."/>
            <person name="Stevens L."/>
            <person name="Kumar S."/>
            <person name="Horikawa D."/>
            <person name="Ishino K."/>
            <person name="Komine S."/>
            <person name="Tomita M."/>
            <person name="Blaxter M."/>
            <person name="Arakawa K."/>
        </authorList>
    </citation>
    <scope>NUCLEOTIDE SEQUENCE [LARGE SCALE GENOMIC DNA]</scope>
    <source>
        <strain evidence="2">Z151</strain>
    </source>
</reference>
<proteinExistence type="predicted"/>
<comment type="caution">
    <text evidence="1">The sequence shown here is derived from an EMBL/GenBank/DDBJ whole genome shotgun (WGS) entry which is preliminary data.</text>
</comment>
<evidence type="ECO:0000313" key="2">
    <source>
        <dbReference type="Proteomes" id="UP000192578"/>
    </source>
</evidence>
<name>A0A1W0XAC9_HYPEX</name>
<evidence type="ECO:0000313" key="1">
    <source>
        <dbReference type="EMBL" id="OQV24360.1"/>
    </source>
</evidence>
<gene>
    <name evidence="1" type="ORF">BV898_01898</name>
</gene>